<feature type="domain" description="Bcl-2 Bcl-2 homology region 1-3" evidence="4">
    <location>
        <begin position="421"/>
        <end position="510"/>
    </location>
</feature>
<dbReference type="Proteomes" id="UP000830375">
    <property type="component" value="Unassembled WGS sequence"/>
</dbReference>
<dbReference type="PROSITE" id="PS50062">
    <property type="entry name" value="BCL2_FAMILY"/>
    <property type="match status" value="5"/>
</dbReference>
<feature type="domain" description="Bcl-2 Bcl-2 homology region 1-3" evidence="4">
    <location>
        <begin position="36"/>
        <end position="131"/>
    </location>
</feature>
<reference evidence="5 6" key="1">
    <citation type="submission" date="2022-01" db="EMBL/GenBank/DDBJ databases">
        <title>A high-quality chromosome-level genome assembly of rohu carp, Labeo rohita.</title>
        <authorList>
            <person name="Arick M.A. II"/>
            <person name="Hsu C.-Y."/>
            <person name="Magbanua Z."/>
            <person name="Pechanova O."/>
            <person name="Grover C."/>
            <person name="Miller E."/>
            <person name="Thrash A."/>
            <person name="Ezzel L."/>
            <person name="Alam S."/>
            <person name="Benzie J."/>
            <person name="Hamilton M."/>
            <person name="Karsi A."/>
            <person name="Lawrence M.L."/>
            <person name="Peterson D.G."/>
        </authorList>
    </citation>
    <scope>NUCLEOTIDE SEQUENCE [LARGE SCALE GENOMIC DNA]</scope>
    <source>
        <strain evidence="6">BAU-BD-2019</strain>
        <tissue evidence="5">Blood</tissue>
    </source>
</reference>
<feature type="transmembrane region" description="Helical" evidence="3">
    <location>
        <begin position="887"/>
        <end position="907"/>
    </location>
</feature>
<dbReference type="InterPro" id="IPR002475">
    <property type="entry name" value="Bcl2-like"/>
</dbReference>
<evidence type="ECO:0000256" key="2">
    <source>
        <dbReference type="ARBA" id="ARBA00022703"/>
    </source>
</evidence>
<dbReference type="PRINTS" id="PR01862">
    <property type="entry name" value="BCL2FAMILY"/>
</dbReference>
<feature type="transmembrane region" description="Helical" evidence="3">
    <location>
        <begin position="348"/>
        <end position="369"/>
    </location>
</feature>
<keyword evidence="2" id="KW-0053">Apoptosis</keyword>
<organism evidence="5 6">
    <name type="scientific">Labeo rohita</name>
    <name type="common">Indian major carp</name>
    <name type="synonym">Cyprinus rohita</name>
    <dbReference type="NCBI Taxonomy" id="84645"/>
    <lineage>
        <taxon>Eukaryota</taxon>
        <taxon>Metazoa</taxon>
        <taxon>Chordata</taxon>
        <taxon>Craniata</taxon>
        <taxon>Vertebrata</taxon>
        <taxon>Euteleostomi</taxon>
        <taxon>Actinopterygii</taxon>
        <taxon>Neopterygii</taxon>
        <taxon>Teleostei</taxon>
        <taxon>Ostariophysi</taxon>
        <taxon>Cypriniformes</taxon>
        <taxon>Cyprinidae</taxon>
        <taxon>Labeoninae</taxon>
        <taxon>Labeonini</taxon>
        <taxon>Labeo</taxon>
    </lineage>
</organism>
<dbReference type="InterPro" id="IPR036834">
    <property type="entry name" value="Bcl-2-like_sf"/>
</dbReference>
<keyword evidence="3" id="KW-0472">Membrane</keyword>
<feature type="transmembrane region" description="Helical" evidence="3">
    <location>
        <begin position="500"/>
        <end position="520"/>
    </location>
</feature>
<accession>A0ABQ8MTX6</accession>
<keyword evidence="3" id="KW-0812">Transmembrane</keyword>
<feature type="domain" description="Bcl-2 Bcl-2 homology region 1-3" evidence="4">
    <location>
        <begin position="249"/>
        <end position="326"/>
    </location>
</feature>
<dbReference type="InterPro" id="IPR046371">
    <property type="entry name" value="Bcl-2_BH1-3"/>
</dbReference>
<evidence type="ECO:0000259" key="4">
    <source>
        <dbReference type="SMART" id="SM00337"/>
    </source>
</evidence>
<comment type="similarity">
    <text evidence="1">Belongs to the Bcl-2 family.</text>
</comment>
<evidence type="ECO:0000313" key="5">
    <source>
        <dbReference type="EMBL" id="KAI2666273.1"/>
    </source>
</evidence>
<sequence length="913" mass="102612">MSVTAEVHAAPPALPEARPISNSQDQKLVEQLAETIKVIGDRLDQDKAFNDMIDGLVKVADKKSFWELVEKVFTDGQINWGRIIVLFYSVGKLSAKMVLASLPTIVSDILTLCLDYFRRTLLEWIRKMGGWMHSIPALACFSFEQFSGSALCKNSSYFRAALAFTGGLLLDTGHIGTVFTVVCEVVIKSYRRTKEEENRKSDYQFSENLVLRSVKDQVQRAGTCVPSLPEPQPMSAEREQLLDQVANVIRVIGDSLDQKPEFNDMVDGFARVADRQSFQMLVNKVFVDDITWGKIILADFVSGFVSWTLDYFRNNLLRWICNRGGWINSISSLARYSFERDFGTSSSLTSLSCGVFFISGLLLGGLIVWRLNRNDPFLNNLVLRLVKDQLQNEGIRIPSLPEPQPISAEQEQLLEQAADIIRDINNSLDQNPEFNEMVDMFAHVADRQNFQMILDNMFADNINWGRILAVICLAGRIAKIHPNSIPSIVSWTQDYFRDNLLKWICSSGGWISSISFLVNYTIEQNFGSSSRLISLSCGVIFISGLLLGGLIIWRLNREELIGEKLLIDMVTGKVKNVTFKVRTAFQALPALPESPLISNSQDQMLVQQLTEIIKVYGDNIDQDEAFNDMIDDLAKVADMSSFLKLVEKVFTNGQITWGRIIVLFYLVGKLSAKMVLVHTHSAIVSAILNTSLDYFRKHLLQWICKMGGWNGSIPALACFSIGMYPDYEFSENVVLRSVKDHIERAGICAPSFPEPQTKIDEREQLVLEQLINFSREIGDILDQDSNFKNMVDGFASVVDPQHFQSLVEKMLVDDITWGKIITLICVIGKTVAKIIGNSLPSIVLWTLNYFKDKLQNWICSRGGWVNSISSLARYSFEREFGSSSSPISLSSGVFFISGALVGGFIIWRLQKGA</sequence>
<evidence type="ECO:0000313" key="6">
    <source>
        <dbReference type="Proteomes" id="UP000830375"/>
    </source>
</evidence>
<dbReference type="SMART" id="SM00337">
    <property type="entry name" value="BCL"/>
    <property type="match status" value="5"/>
</dbReference>
<keyword evidence="3" id="KW-1133">Transmembrane helix</keyword>
<dbReference type="CDD" id="cd06845">
    <property type="entry name" value="Bcl-2_like"/>
    <property type="match status" value="2"/>
</dbReference>
<feature type="domain" description="Bcl-2 Bcl-2 homology region 1-3" evidence="4">
    <location>
        <begin position="775"/>
        <end position="864"/>
    </location>
</feature>
<dbReference type="Pfam" id="PF00452">
    <property type="entry name" value="Bcl-2"/>
    <property type="match status" value="4"/>
</dbReference>
<protein>
    <submittedName>
        <fullName evidence="5">Apoptosis regulator BAX</fullName>
    </submittedName>
</protein>
<comment type="caution">
    <text evidence="5">The sequence shown here is derived from an EMBL/GenBank/DDBJ whole genome shotgun (WGS) entry which is preliminary data.</text>
</comment>
<evidence type="ECO:0000256" key="3">
    <source>
        <dbReference type="SAM" id="Phobius"/>
    </source>
</evidence>
<dbReference type="SUPFAM" id="SSF56854">
    <property type="entry name" value="Bcl-2 inhibitors of programmed cell death"/>
    <property type="match status" value="5"/>
</dbReference>
<keyword evidence="6" id="KW-1185">Reference proteome</keyword>
<dbReference type="PANTHER" id="PTHR11256:SF42">
    <property type="entry name" value="APOPTOSIS REGULATOR BAX"/>
    <property type="match status" value="1"/>
</dbReference>
<dbReference type="Gene3D" id="1.10.437.10">
    <property type="entry name" value="Blc2-like"/>
    <property type="match status" value="5"/>
</dbReference>
<name>A0ABQ8MTX6_LABRO</name>
<proteinExistence type="inferred from homology"/>
<feature type="domain" description="Bcl-2 Bcl-2 homology region 1-3" evidence="4">
    <location>
        <begin position="613"/>
        <end position="709"/>
    </location>
</feature>
<dbReference type="PANTHER" id="PTHR11256">
    <property type="entry name" value="BCL-2 RELATED"/>
    <property type="match status" value="1"/>
</dbReference>
<dbReference type="InterPro" id="IPR026298">
    <property type="entry name" value="Bcl-2_fam"/>
</dbReference>
<gene>
    <name evidence="5" type="ORF">H4Q32_010098</name>
</gene>
<dbReference type="EMBL" id="JACTAM010000003">
    <property type="protein sequence ID" value="KAI2666273.1"/>
    <property type="molecule type" value="Genomic_DNA"/>
</dbReference>
<evidence type="ECO:0000256" key="1">
    <source>
        <dbReference type="ARBA" id="ARBA00009458"/>
    </source>
</evidence>
<feature type="transmembrane region" description="Helical" evidence="3">
    <location>
        <begin position="532"/>
        <end position="553"/>
    </location>
</feature>